<dbReference type="InterPro" id="IPR003494">
    <property type="entry name" value="SHS2_FtsA"/>
</dbReference>
<evidence type="ECO:0000256" key="5">
    <source>
        <dbReference type="HAMAP-Rule" id="MF_02033"/>
    </source>
</evidence>
<evidence type="ECO:0000256" key="2">
    <source>
        <dbReference type="ARBA" id="ARBA00022618"/>
    </source>
</evidence>
<proteinExistence type="inferred from homology"/>
<dbReference type="AlphaFoldDB" id="A0A7C5Q3Y5"/>
<comment type="subcellular location">
    <subcellularLocation>
        <location evidence="5">Cell membrane</location>
        <topology evidence="5">Peripheral membrane protein</topology>
        <orientation evidence="5">Cytoplasmic side</orientation>
    </subcellularLocation>
    <text evidence="5">Localizes to the Z ring in an FtsZ-dependent manner. Targeted to the membrane through a conserved C-terminal amphipathic helix.</text>
</comment>
<evidence type="ECO:0000259" key="7">
    <source>
        <dbReference type="SMART" id="SM00842"/>
    </source>
</evidence>
<dbReference type="Pfam" id="PF14450">
    <property type="entry name" value="FtsA"/>
    <property type="match status" value="2"/>
</dbReference>
<dbReference type="PIRSF" id="PIRSF003101">
    <property type="entry name" value="FtsA"/>
    <property type="match status" value="1"/>
</dbReference>
<dbReference type="InterPro" id="IPR043129">
    <property type="entry name" value="ATPase_NBD"/>
</dbReference>
<keyword evidence="2 5" id="KW-0132">Cell division</keyword>
<dbReference type="NCBIfam" id="TIGR01174">
    <property type="entry name" value="ftsA"/>
    <property type="match status" value="1"/>
</dbReference>
<organism evidence="8">
    <name type="scientific">Aquifex aeolicus</name>
    <dbReference type="NCBI Taxonomy" id="63363"/>
    <lineage>
        <taxon>Bacteria</taxon>
        <taxon>Pseudomonadati</taxon>
        <taxon>Aquificota</taxon>
        <taxon>Aquificia</taxon>
        <taxon>Aquificales</taxon>
        <taxon>Aquificaceae</taxon>
        <taxon>Aquifex</taxon>
    </lineage>
</organism>
<dbReference type="InterPro" id="IPR050696">
    <property type="entry name" value="FtsA/MreB"/>
</dbReference>
<comment type="similarity">
    <text evidence="5 6">Belongs to the FtsA/MreB family.</text>
</comment>
<accession>A0A7C5Q3Y5</accession>
<dbReference type="GO" id="GO:0009898">
    <property type="term" value="C:cytoplasmic side of plasma membrane"/>
    <property type="evidence" value="ECO:0007669"/>
    <property type="project" value="UniProtKB-UniRule"/>
</dbReference>
<dbReference type="Pfam" id="PF02491">
    <property type="entry name" value="SHS2_FTSA"/>
    <property type="match status" value="1"/>
</dbReference>
<evidence type="ECO:0000256" key="3">
    <source>
        <dbReference type="ARBA" id="ARBA00023136"/>
    </source>
</evidence>
<comment type="caution">
    <text evidence="8">The sequence shown here is derived from an EMBL/GenBank/DDBJ whole genome shotgun (WGS) entry which is preliminary data.</text>
</comment>
<feature type="domain" description="SHS2" evidence="7">
    <location>
        <begin position="4"/>
        <end position="192"/>
    </location>
</feature>
<dbReference type="InterPro" id="IPR020823">
    <property type="entry name" value="Cell_div_FtsA"/>
</dbReference>
<comment type="function">
    <text evidence="5 6">Cell division protein that is involved in the assembly of the Z ring. May serve as a membrane anchor for the Z ring.</text>
</comment>
<dbReference type="CDD" id="cd24048">
    <property type="entry name" value="ASKHA_NBD_FtsA"/>
    <property type="match status" value="1"/>
</dbReference>
<reference evidence="8" key="1">
    <citation type="journal article" date="2020" name="mSystems">
        <title>Genome- and Community-Level Interaction Insights into Carbon Utilization and Element Cycling Functions of Hydrothermarchaeota in Hydrothermal Sediment.</title>
        <authorList>
            <person name="Zhou Z."/>
            <person name="Liu Y."/>
            <person name="Xu W."/>
            <person name="Pan J."/>
            <person name="Luo Z.H."/>
            <person name="Li M."/>
        </authorList>
    </citation>
    <scope>NUCLEOTIDE SEQUENCE [LARGE SCALE GENOMIC DNA]</scope>
    <source>
        <strain evidence="8">HyVt-501</strain>
    </source>
</reference>
<dbReference type="EMBL" id="DRNB01000097">
    <property type="protein sequence ID" value="HHJ63777.1"/>
    <property type="molecule type" value="Genomic_DNA"/>
</dbReference>
<comment type="subunit">
    <text evidence="5">Self-interacts. Interacts with FtsZ.</text>
</comment>
<dbReference type="SUPFAM" id="SSF53067">
    <property type="entry name" value="Actin-like ATPase domain"/>
    <property type="match status" value="2"/>
</dbReference>
<dbReference type="Gene3D" id="3.30.420.40">
    <property type="match status" value="1"/>
</dbReference>
<evidence type="ECO:0000256" key="1">
    <source>
        <dbReference type="ARBA" id="ARBA00022475"/>
    </source>
</evidence>
<sequence>MRTVASIDIGTDKIVALIGEVDTYGDVHIVGIGESKSRGIDKGSVTRLEVAARAISTAMREAEEMSGQKISGVVINVSGSSIRSQNERDTINVSSNPVEVEEEHIVKLIERSTNRGKEDGYEIIHAIPRKFVLDDQEGIEDPVGLIGSKLTAQVHIIKVGTTLNRNLEKVVSYAGYQPVRKVVSALASAKAVLKEEEKDDGVLLMDIGAALTDFVLFIEGYPVITGCITLGGNNITKDISFFMKVDNEEAERIKRESGVALVDLVKEGDVLKIKPRGETREVTIERKHLAEVIQIRLEEIMEKIIAKIEEAGFKLDSANAGVVITGGTANLQGIKEFVERFTDLPVRIGVPEGLIGLKERIEDPRYATAVGLLKFGITPEGTVLEQKSSASNSRGGFRGIIKKLSDFFREIL</sequence>
<evidence type="ECO:0000313" key="8">
    <source>
        <dbReference type="EMBL" id="HHJ63777.1"/>
    </source>
</evidence>
<evidence type="ECO:0000256" key="4">
    <source>
        <dbReference type="ARBA" id="ARBA00023306"/>
    </source>
</evidence>
<dbReference type="SMART" id="SM00842">
    <property type="entry name" value="FtsA"/>
    <property type="match status" value="1"/>
</dbReference>
<dbReference type="PANTHER" id="PTHR32432">
    <property type="entry name" value="CELL DIVISION PROTEIN FTSA-RELATED"/>
    <property type="match status" value="1"/>
</dbReference>
<dbReference type="GO" id="GO:0032153">
    <property type="term" value="C:cell division site"/>
    <property type="evidence" value="ECO:0007669"/>
    <property type="project" value="UniProtKB-UniRule"/>
</dbReference>
<evidence type="ECO:0000256" key="6">
    <source>
        <dbReference type="PIRNR" id="PIRNR003101"/>
    </source>
</evidence>
<dbReference type="PANTHER" id="PTHR32432:SF4">
    <property type="entry name" value="CELL DIVISION PROTEIN FTSA"/>
    <property type="match status" value="1"/>
</dbReference>
<keyword evidence="3 5" id="KW-0472">Membrane</keyword>
<gene>
    <name evidence="5 8" type="primary">ftsA</name>
    <name evidence="8" type="ORF">ENJ61_02615</name>
</gene>
<dbReference type="Gene3D" id="3.30.1490.110">
    <property type="match status" value="1"/>
</dbReference>
<dbReference type="Proteomes" id="UP000885792">
    <property type="component" value="Unassembled WGS sequence"/>
</dbReference>
<dbReference type="GO" id="GO:0043093">
    <property type="term" value="P:FtsZ-dependent cytokinesis"/>
    <property type="evidence" value="ECO:0007669"/>
    <property type="project" value="UniProtKB-UniRule"/>
</dbReference>
<dbReference type="HAMAP" id="MF_02033">
    <property type="entry name" value="FtsA"/>
    <property type="match status" value="1"/>
</dbReference>
<protein>
    <recommendedName>
        <fullName evidence="5 6">Cell division protein FtsA</fullName>
    </recommendedName>
</protein>
<keyword evidence="1 5" id="KW-1003">Cell membrane</keyword>
<keyword evidence="4 5" id="KW-0131">Cell cycle</keyword>
<name>A0A7C5Q3Y5_AQUAO</name>